<dbReference type="Pfam" id="PF00126">
    <property type="entry name" value="HTH_1"/>
    <property type="match status" value="1"/>
</dbReference>
<dbReference type="SUPFAM" id="SSF46785">
    <property type="entry name" value="Winged helix' DNA-binding domain"/>
    <property type="match status" value="1"/>
</dbReference>
<dbReference type="Gene3D" id="3.40.190.290">
    <property type="match status" value="1"/>
</dbReference>
<dbReference type="InterPro" id="IPR000847">
    <property type="entry name" value="LysR_HTH_N"/>
</dbReference>
<proteinExistence type="inferred from homology"/>
<name>A0ABZ1E0V4_9RHOB</name>
<dbReference type="Gene3D" id="1.10.10.10">
    <property type="entry name" value="Winged helix-like DNA-binding domain superfamily/Winged helix DNA-binding domain"/>
    <property type="match status" value="1"/>
</dbReference>
<keyword evidence="3" id="KW-0238">DNA-binding</keyword>
<evidence type="ECO:0000259" key="5">
    <source>
        <dbReference type="PROSITE" id="PS50931"/>
    </source>
</evidence>
<dbReference type="InterPro" id="IPR036388">
    <property type="entry name" value="WH-like_DNA-bd_sf"/>
</dbReference>
<evidence type="ECO:0000313" key="7">
    <source>
        <dbReference type="Proteomes" id="UP001623290"/>
    </source>
</evidence>
<dbReference type="EMBL" id="CP135443">
    <property type="protein sequence ID" value="WRY33720.1"/>
    <property type="molecule type" value="Genomic_DNA"/>
</dbReference>
<dbReference type="PROSITE" id="PS50931">
    <property type="entry name" value="HTH_LYSR"/>
    <property type="match status" value="1"/>
</dbReference>
<keyword evidence="2" id="KW-0805">Transcription regulation</keyword>
<dbReference type="PANTHER" id="PTHR30427:SF1">
    <property type="entry name" value="TRANSCRIPTIONAL ACTIVATOR PROTEIN LYSR"/>
    <property type="match status" value="1"/>
</dbReference>
<dbReference type="RefSeq" id="WP_406720878.1">
    <property type="nucleotide sequence ID" value="NZ_CP135443.1"/>
</dbReference>
<accession>A0ABZ1E0V4</accession>
<evidence type="ECO:0000256" key="3">
    <source>
        <dbReference type="ARBA" id="ARBA00023125"/>
    </source>
</evidence>
<keyword evidence="7" id="KW-1185">Reference proteome</keyword>
<feature type="domain" description="HTH lysR-type" evidence="5">
    <location>
        <begin position="3"/>
        <end position="60"/>
    </location>
</feature>
<dbReference type="NCBIfam" id="NF008239">
    <property type="entry name" value="PRK11013.1"/>
    <property type="match status" value="1"/>
</dbReference>
<protein>
    <submittedName>
        <fullName evidence="6">LysR family transcriptional regulator</fullName>
    </submittedName>
</protein>
<gene>
    <name evidence="6" type="ORF">RPE78_00050</name>
</gene>
<evidence type="ECO:0000256" key="2">
    <source>
        <dbReference type="ARBA" id="ARBA00023015"/>
    </source>
</evidence>
<evidence type="ECO:0000256" key="4">
    <source>
        <dbReference type="ARBA" id="ARBA00023163"/>
    </source>
</evidence>
<comment type="similarity">
    <text evidence="1">Belongs to the LysR transcriptional regulatory family.</text>
</comment>
<dbReference type="PANTHER" id="PTHR30427">
    <property type="entry name" value="TRANSCRIPTIONAL ACTIVATOR PROTEIN LYSR"/>
    <property type="match status" value="1"/>
</dbReference>
<organism evidence="6 7">
    <name type="scientific">Thioclava litoralis</name>
    <dbReference type="NCBI Taxonomy" id="3076557"/>
    <lineage>
        <taxon>Bacteria</taxon>
        <taxon>Pseudomonadati</taxon>
        <taxon>Pseudomonadota</taxon>
        <taxon>Alphaproteobacteria</taxon>
        <taxon>Rhodobacterales</taxon>
        <taxon>Paracoccaceae</taxon>
        <taxon>Thioclava</taxon>
    </lineage>
</organism>
<sequence length="308" mass="34516">MSVTLRHIEVFRAIMTTGSVTGAADMLKTSQPTVSRELARFEYLIQIKLFERMRGRLRPTAHALQLFEEVQRSYFGLDRIISTATSLRQFEQGQLSIVCLPVFSQSLLPQTCRSFVEKFPNVGISITPQESPLLEEWLSAQRYDFGLTEIGNAPQGTETTALMTFDEVCVLPDGHSLLSKKLLSPRDFEGEPFISLSATDSYRQQIDQIFQEAGITRRMVIETHSAASICAMVREGVGLAIVNPLTALDYANSGVNIRPFSVSIPFSVNIVRPIHRPPSRIVELFKNALVEQAKLITERLTVTPKRSR</sequence>
<evidence type="ECO:0000313" key="6">
    <source>
        <dbReference type="EMBL" id="WRY33720.1"/>
    </source>
</evidence>
<dbReference type="InterPro" id="IPR036390">
    <property type="entry name" value="WH_DNA-bd_sf"/>
</dbReference>
<dbReference type="Proteomes" id="UP001623290">
    <property type="component" value="Chromosome"/>
</dbReference>
<keyword evidence="4" id="KW-0804">Transcription</keyword>
<dbReference type="Pfam" id="PF03466">
    <property type="entry name" value="LysR_substrate"/>
    <property type="match status" value="1"/>
</dbReference>
<evidence type="ECO:0000256" key="1">
    <source>
        <dbReference type="ARBA" id="ARBA00009437"/>
    </source>
</evidence>
<dbReference type="SUPFAM" id="SSF53850">
    <property type="entry name" value="Periplasmic binding protein-like II"/>
    <property type="match status" value="1"/>
</dbReference>
<dbReference type="InterPro" id="IPR005119">
    <property type="entry name" value="LysR_subst-bd"/>
</dbReference>
<reference evidence="6 7" key="1">
    <citation type="submission" date="2023-09" db="EMBL/GenBank/DDBJ databases">
        <title>Thioclava shenzhenensis sp. nov., a multidrug resistant bacteria-antagonizing species isolated from coastal seawater.</title>
        <authorList>
            <person name="Long M."/>
        </authorList>
    </citation>
    <scope>NUCLEOTIDE SEQUENCE [LARGE SCALE GENOMIC DNA]</scope>
    <source>
        <strain evidence="6 7">FTW29</strain>
    </source>
</reference>